<reference evidence="1 2" key="1">
    <citation type="submission" date="2024-02" db="EMBL/GenBank/DDBJ databases">
        <authorList>
            <person name="Chen Y."/>
            <person name="Shah S."/>
            <person name="Dougan E. K."/>
            <person name="Thang M."/>
            <person name="Chan C."/>
        </authorList>
    </citation>
    <scope>NUCLEOTIDE SEQUENCE [LARGE SCALE GENOMIC DNA]</scope>
</reference>
<organism evidence="1 2">
    <name type="scientific">Durusdinium trenchii</name>
    <dbReference type="NCBI Taxonomy" id="1381693"/>
    <lineage>
        <taxon>Eukaryota</taxon>
        <taxon>Sar</taxon>
        <taxon>Alveolata</taxon>
        <taxon>Dinophyceae</taxon>
        <taxon>Suessiales</taxon>
        <taxon>Symbiodiniaceae</taxon>
        <taxon>Durusdinium</taxon>
    </lineage>
</organism>
<dbReference type="Proteomes" id="UP001642484">
    <property type="component" value="Unassembled WGS sequence"/>
</dbReference>
<dbReference type="SUPFAM" id="SSF51206">
    <property type="entry name" value="cAMP-binding domain-like"/>
    <property type="match status" value="1"/>
</dbReference>
<dbReference type="Gene3D" id="2.60.120.10">
    <property type="entry name" value="Jelly Rolls"/>
    <property type="match status" value="1"/>
</dbReference>
<accession>A0ABP0LMN3</accession>
<sequence length="249" mass="28494">MQPGLLRRYLIYNDIPLHLSQRIIRFLQHGYRIRNEALSAGNHLPILDLLSQSLQGELQFERYRGCLNELKFIEQLPAESRQTVQVMHKLAMRAIINTVVGNDDVIFCAADWATSAYCAQSGRLHYHGDEEGEPVTTIQGCNSWIAEMSLWTPWSHMGDLVSEEVSRIVVMNVEQFCKCVRESSECQAAAVAYAKDYVDQLRKCNQLNDLFVLTKMQHNLSRQASIQSAAPHKRCCRFLSWNNEVHPAD</sequence>
<dbReference type="InterPro" id="IPR014710">
    <property type="entry name" value="RmlC-like_jellyroll"/>
</dbReference>
<keyword evidence="2" id="KW-1185">Reference proteome</keyword>
<dbReference type="InterPro" id="IPR018490">
    <property type="entry name" value="cNMP-bd_dom_sf"/>
</dbReference>
<gene>
    <name evidence="1" type="ORF">CCMP2556_LOCUS21586</name>
</gene>
<evidence type="ECO:0000313" key="2">
    <source>
        <dbReference type="Proteomes" id="UP001642484"/>
    </source>
</evidence>
<protein>
    <submittedName>
        <fullName evidence="1">Uncharacterized protein</fullName>
    </submittedName>
</protein>
<proteinExistence type="predicted"/>
<name>A0ABP0LMN3_9DINO</name>
<dbReference type="EMBL" id="CAXAMN010013113">
    <property type="protein sequence ID" value="CAK9039947.1"/>
    <property type="molecule type" value="Genomic_DNA"/>
</dbReference>
<comment type="caution">
    <text evidence="1">The sequence shown here is derived from an EMBL/GenBank/DDBJ whole genome shotgun (WGS) entry which is preliminary data.</text>
</comment>
<evidence type="ECO:0000313" key="1">
    <source>
        <dbReference type="EMBL" id="CAK9039947.1"/>
    </source>
</evidence>